<protein>
    <recommendedName>
        <fullName evidence="1">Trimethylguanosine synthase</fullName>
    </recommendedName>
    <alternativeName>
        <fullName evidence="7">Cap-specific guanine-N(2) methyltransferase</fullName>
    </alternativeName>
</protein>
<comment type="similarity">
    <text evidence="2">Belongs to the methyltransferase superfamily. Trimethylguanosine synthase family.</text>
</comment>
<comment type="catalytic activity">
    <reaction evidence="6">
        <text>a 5'-end (N(7)-methyl 5'-triphosphoguanosine)-ribonucleoside in snRNA + S-adenosyl-L-methionine = a 5'-end (N(2),N(7)-dimethyl 5'-triphosphoguanosine)-ribonucleoside in snRNA + S-adenosyl-L-homocysteine + H(+)</text>
        <dbReference type="Rhea" id="RHEA:78471"/>
        <dbReference type="Rhea" id="RHEA-COMP:19085"/>
        <dbReference type="Rhea" id="RHEA-COMP:19087"/>
        <dbReference type="ChEBI" id="CHEBI:15378"/>
        <dbReference type="ChEBI" id="CHEBI:57856"/>
        <dbReference type="ChEBI" id="CHEBI:59789"/>
        <dbReference type="ChEBI" id="CHEBI:156461"/>
        <dbReference type="ChEBI" id="CHEBI:172880"/>
    </reaction>
    <physiologicalReaction direction="left-to-right" evidence="6">
        <dbReference type="Rhea" id="RHEA:78472"/>
    </physiologicalReaction>
</comment>
<dbReference type="InterPro" id="IPR001202">
    <property type="entry name" value="WW_dom"/>
</dbReference>
<dbReference type="OrthoDB" id="194443at2759"/>
<evidence type="ECO:0000256" key="2">
    <source>
        <dbReference type="ARBA" id="ARBA00025783"/>
    </source>
</evidence>
<accession>A0A835HSY2</accession>
<name>A0A835HSY2_9MAGN</name>
<evidence type="ECO:0000256" key="3">
    <source>
        <dbReference type="ARBA" id="ARBA00047418"/>
    </source>
</evidence>
<evidence type="ECO:0000256" key="8">
    <source>
        <dbReference type="SAM" id="MobiDB-lite"/>
    </source>
</evidence>
<gene>
    <name evidence="10" type="ORF">IFM89_025033</name>
</gene>
<evidence type="ECO:0000256" key="4">
    <source>
        <dbReference type="ARBA" id="ARBA00048740"/>
    </source>
</evidence>
<dbReference type="SMART" id="SM00456">
    <property type="entry name" value="WW"/>
    <property type="match status" value="1"/>
</dbReference>
<dbReference type="AlphaFoldDB" id="A0A835HSY2"/>
<dbReference type="GO" id="GO:0005634">
    <property type="term" value="C:nucleus"/>
    <property type="evidence" value="ECO:0007669"/>
    <property type="project" value="TreeGrafter"/>
</dbReference>
<organism evidence="10 11">
    <name type="scientific">Coptis chinensis</name>
    <dbReference type="NCBI Taxonomy" id="261450"/>
    <lineage>
        <taxon>Eukaryota</taxon>
        <taxon>Viridiplantae</taxon>
        <taxon>Streptophyta</taxon>
        <taxon>Embryophyta</taxon>
        <taxon>Tracheophyta</taxon>
        <taxon>Spermatophyta</taxon>
        <taxon>Magnoliopsida</taxon>
        <taxon>Ranunculales</taxon>
        <taxon>Ranunculaceae</taxon>
        <taxon>Coptidoideae</taxon>
        <taxon>Coptis</taxon>
    </lineage>
</organism>
<dbReference type="Pfam" id="PF09445">
    <property type="entry name" value="Methyltransf_15"/>
    <property type="match status" value="1"/>
</dbReference>
<reference evidence="10 11" key="1">
    <citation type="submission" date="2020-10" db="EMBL/GenBank/DDBJ databases">
        <title>The Coptis chinensis genome and diversification of protoberbering-type alkaloids.</title>
        <authorList>
            <person name="Wang B."/>
            <person name="Shu S."/>
            <person name="Song C."/>
            <person name="Liu Y."/>
        </authorList>
    </citation>
    <scope>NUCLEOTIDE SEQUENCE [LARGE SCALE GENOMIC DNA]</scope>
    <source>
        <strain evidence="10">HL-2020</strain>
        <tissue evidence="10">Leaf</tissue>
    </source>
</reference>
<evidence type="ECO:0000256" key="1">
    <source>
        <dbReference type="ARBA" id="ARBA00018517"/>
    </source>
</evidence>
<dbReference type="PANTHER" id="PTHR14741:SF32">
    <property type="entry name" value="TRIMETHYLGUANOSINE SYNTHASE"/>
    <property type="match status" value="1"/>
</dbReference>
<evidence type="ECO:0000313" key="10">
    <source>
        <dbReference type="EMBL" id="KAF9606365.1"/>
    </source>
</evidence>
<dbReference type="PANTHER" id="PTHR14741">
    <property type="entry name" value="S-ADENOSYLMETHIONINE-DEPENDENT METHYLTRANSFERASE RELATED"/>
    <property type="match status" value="1"/>
</dbReference>
<dbReference type="InterPro" id="IPR029063">
    <property type="entry name" value="SAM-dependent_MTases_sf"/>
</dbReference>
<evidence type="ECO:0000256" key="6">
    <source>
        <dbReference type="ARBA" id="ARBA00049075"/>
    </source>
</evidence>
<feature type="domain" description="WW" evidence="9">
    <location>
        <begin position="335"/>
        <end position="363"/>
    </location>
</feature>
<feature type="region of interest" description="Disordered" evidence="8">
    <location>
        <begin position="469"/>
        <end position="495"/>
    </location>
</feature>
<evidence type="ECO:0000313" key="11">
    <source>
        <dbReference type="Proteomes" id="UP000631114"/>
    </source>
</evidence>
<comment type="catalytic activity">
    <reaction evidence="4">
        <text>a 5'-end (N(7)-methyl 5'-triphosphoguanosine)-ribonucleoside in snoRNA + S-adenosyl-L-methionine = a 5'-end (N(2),N(7)-dimethyl 5'-triphosphoguanosine)-ribonucleoside in snoRNA + S-adenosyl-L-homocysteine + H(+)</text>
        <dbReference type="Rhea" id="RHEA:78475"/>
        <dbReference type="Rhea" id="RHEA-COMP:19086"/>
        <dbReference type="Rhea" id="RHEA-COMP:19088"/>
        <dbReference type="ChEBI" id="CHEBI:15378"/>
        <dbReference type="ChEBI" id="CHEBI:57856"/>
        <dbReference type="ChEBI" id="CHEBI:59789"/>
        <dbReference type="ChEBI" id="CHEBI:156461"/>
        <dbReference type="ChEBI" id="CHEBI:172880"/>
    </reaction>
    <physiologicalReaction direction="left-to-right" evidence="4">
        <dbReference type="Rhea" id="RHEA:78476"/>
    </physiologicalReaction>
</comment>
<comment type="caution">
    <text evidence="10">The sequence shown here is derived from an EMBL/GenBank/DDBJ whole genome shotgun (WGS) entry which is preliminary data.</text>
</comment>
<evidence type="ECO:0000259" key="9">
    <source>
        <dbReference type="PROSITE" id="PS50020"/>
    </source>
</evidence>
<dbReference type="InterPro" id="IPR019012">
    <property type="entry name" value="RNA_cap_Gua-N2-MeTrfase"/>
</dbReference>
<evidence type="ECO:0000256" key="7">
    <source>
        <dbReference type="ARBA" id="ARBA00049790"/>
    </source>
</evidence>
<dbReference type="Gene3D" id="2.20.70.10">
    <property type="match status" value="1"/>
</dbReference>
<proteinExistence type="inferred from homology"/>
<dbReference type="EMBL" id="JADFTS010000005">
    <property type="protein sequence ID" value="KAF9606365.1"/>
    <property type="molecule type" value="Genomic_DNA"/>
</dbReference>
<keyword evidence="11" id="KW-1185">Reference proteome</keyword>
<dbReference type="PROSITE" id="PS50020">
    <property type="entry name" value="WW_DOMAIN_2"/>
    <property type="match status" value="1"/>
</dbReference>
<dbReference type="Gene3D" id="3.40.50.150">
    <property type="entry name" value="Vaccinia Virus protein VP39"/>
    <property type="match status" value="1"/>
</dbReference>
<evidence type="ECO:0000256" key="5">
    <source>
        <dbReference type="ARBA" id="ARBA00048763"/>
    </source>
</evidence>
<comment type="catalytic activity">
    <reaction evidence="3">
        <text>a 5'-end (N(2),N(7)-dimethyl 5'-triphosphoguanosine)-ribonucleoside in snoRNA + S-adenosyl-L-methionine = a 5'-end (N(2),N(2),N(7)-trimethyl 5'-triphosphoguanosine)-ribonucleoside in snoRNA + S-adenosyl-L-homocysteine + H(+)</text>
        <dbReference type="Rhea" id="RHEA:78507"/>
        <dbReference type="Rhea" id="RHEA-COMP:19088"/>
        <dbReference type="Rhea" id="RHEA-COMP:19090"/>
        <dbReference type="ChEBI" id="CHEBI:15378"/>
        <dbReference type="ChEBI" id="CHEBI:57856"/>
        <dbReference type="ChEBI" id="CHEBI:59789"/>
        <dbReference type="ChEBI" id="CHEBI:167623"/>
        <dbReference type="ChEBI" id="CHEBI:172880"/>
    </reaction>
    <physiologicalReaction direction="left-to-right" evidence="3">
        <dbReference type="Rhea" id="RHEA:78508"/>
    </physiologicalReaction>
</comment>
<comment type="catalytic activity">
    <reaction evidence="5">
        <text>a 5'-end (N(2),N(7)-dimethyl 5'-triphosphoguanosine)-ribonucleoside in snRNA + S-adenosyl-L-methionine = a 5'-end (N(2),N(2),N(7)-trimethyl 5'-triphosphoguanosine)-ribonucleoside in snRNA + S-adenosyl-L-homocysteine + H(+)</text>
        <dbReference type="Rhea" id="RHEA:78479"/>
        <dbReference type="Rhea" id="RHEA-COMP:19087"/>
        <dbReference type="Rhea" id="RHEA-COMP:19089"/>
        <dbReference type="ChEBI" id="CHEBI:15378"/>
        <dbReference type="ChEBI" id="CHEBI:57856"/>
        <dbReference type="ChEBI" id="CHEBI:59789"/>
        <dbReference type="ChEBI" id="CHEBI:167623"/>
        <dbReference type="ChEBI" id="CHEBI:172880"/>
    </reaction>
    <physiologicalReaction direction="left-to-right" evidence="5">
        <dbReference type="Rhea" id="RHEA:78480"/>
    </physiologicalReaction>
</comment>
<dbReference type="PROSITE" id="PS01159">
    <property type="entry name" value="WW_DOMAIN_1"/>
    <property type="match status" value="1"/>
</dbReference>
<sequence length="779" mass="86176">MAVEPENEAIKALGSLFKLTQVYLWDDDFVEQAEVSSSFANKNFHHLALEEIELSQQMKEFGLPVSFVTSKKESVLTKAKRKGGISEPKPGYGGISIFIGLEEVTEEPVRDVVPCTLEDGILGNSENDFLQSSLETIASHLHAKVEDTDKSNDGVIFKDKDGEVVSPINFHDKASVSLSCISTLVRNEPSYSDVAEEVCIPHFSCNGGSIDMEEDHGEMTGMMESYGADCYYVPCLIMSNGNTEGGVSPINEDGGNSVQNVMQGSFVDKQLVGHRTSEDSLVGYYCDSDSECIDITTEEPCIPDSSIYSQCSITTDLILKEEYDNCKPCGEYGDWRTFWDAFYMRTYFYNTKTHESTWDPPPGVDFVSFSEEEPQPSDMIVDAADKGIISGSPSAEVLDPCDLQDKSHLFQEATSSNNSSGNLTHVTSSRIEPDASNEICGKDTIFNSLRAEVLCPCDLQDKSQLFQDATSSDNSLGHASPESSSRVEPDTGNVTPGILTSITNVSEEAKDIQLGYIAPAIDELERQQDPVPSKNKKKKLRRARMRSRQYDYKAEFHFEEMPQEFPHGITKYWCQRYSLFSKFDDGIKMDEEGWFSVTPEPIARHHATRCGGGTVVDSFTGVGGNAIQLAKGIKVATLLGNHVIAVDIDPLRIGYAQHNAAIYGVDGNIDFIMGDFFQLAPKMKADTVFLSPPWGGPDYAKVQTYNIKTMLKPHDGYFLFNTSRGIASRIIMFLPRNVDLNQLAELCLSTDPPWKLEVEKNFLNGKLKAVTAYFSDTST</sequence>
<dbReference type="CDD" id="cd00201">
    <property type="entry name" value="WW"/>
    <property type="match status" value="1"/>
</dbReference>
<dbReference type="GO" id="GO:0071164">
    <property type="term" value="F:RNA cap trimethylguanosine synthase activity"/>
    <property type="evidence" value="ECO:0007669"/>
    <property type="project" value="TreeGrafter"/>
</dbReference>
<dbReference type="FunFam" id="3.40.50.150:FF:000305">
    <property type="entry name" value="S-adenosyl-L-methionine-dependent methyltransferase superfamily protein"/>
    <property type="match status" value="1"/>
</dbReference>
<dbReference type="CDD" id="cd02440">
    <property type="entry name" value="AdoMet_MTases"/>
    <property type="match status" value="1"/>
</dbReference>
<dbReference type="Proteomes" id="UP000631114">
    <property type="component" value="Unassembled WGS sequence"/>
</dbReference>
<dbReference type="SUPFAM" id="SSF53335">
    <property type="entry name" value="S-adenosyl-L-methionine-dependent methyltransferases"/>
    <property type="match status" value="1"/>
</dbReference>